<name>A0A3G4VJA4_9VIBR</name>
<dbReference type="GO" id="GO:0046872">
    <property type="term" value="F:metal ion binding"/>
    <property type="evidence" value="ECO:0007669"/>
    <property type="project" value="UniProtKB-KW"/>
</dbReference>
<dbReference type="AlphaFoldDB" id="A0A3G4VJA4"/>
<reference evidence="6 7" key="1">
    <citation type="submission" date="2018-11" db="EMBL/GenBank/DDBJ databases">
        <title>Complete Genome Sequence of Vbrio mediterranei 117-T6: a Potential Pathogen Bacteria Isolated from the Conchocelis of Pyropia.</title>
        <authorList>
            <person name="Liu Q."/>
        </authorList>
    </citation>
    <scope>NUCLEOTIDE SEQUENCE [LARGE SCALE GENOMIC DNA]</scope>
    <source>
        <strain evidence="6 7">117-T6</strain>
    </source>
</reference>
<dbReference type="InterPro" id="IPR053138">
    <property type="entry name" value="N-alpha-Ac-DABA_deacetylase"/>
</dbReference>
<keyword evidence="2" id="KW-0479">Metal-binding</keyword>
<dbReference type="InterPro" id="IPR055438">
    <property type="entry name" value="AstE_AspA_cat"/>
</dbReference>
<feature type="domain" description="Succinylglutamate desuccinylase/Aspartoacylase catalytic" evidence="5">
    <location>
        <begin position="50"/>
        <end position="234"/>
    </location>
</feature>
<protein>
    <submittedName>
        <fullName evidence="6">Succinylglutamate desuccinylase/aspartoacylase family protein</fullName>
    </submittedName>
</protein>
<proteinExistence type="predicted"/>
<dbReference type="EMBL" id="CP033578">
    <property type="protein sequence ID" value="AYV24269.1"/>
    <property type="molecule type" value="Genomic_DNA"/>
</dbReference>
<evidence type="ECO:0000256" key="2">
    <source>
        <dbReference type="ARBA" id="ARBA00022723"/>
    </source>
</evidence>
<dbReference type="Gene3D" id="3.40.630.10">
    <property type="entry name" value="Zn peptidases"/>
    <property type="match status" value="1"/>
</dbReference>
<dbReference type="SUPFAM" id="SSF53187">
    <property type="entry name" value="Zn-dependent exopeptidases"/>
    <property type="match status" value="1"/>
</dbReference>
<evidence type="ECO:0000256" key="3">
    <source>
        <dbReference type="ARBA" id="ARBA00022801"/>
    </source>
</evidence>
<comment type="cofactor">
    <cofactor evidence="1">
        <name>Zn(2+)</name>
        <dbReference type="ChEBI" id="CHEBI:29105"/>
    </cofactor>
</comment>
<dbReference type="CDD" id="cd06251">
    <property type="entry name" value="M14_ASTE_ASPA-like"/>
    <property type="match status" value="1"/>
</dbReference>
<dbReference type="InterPro" id="IPR043795">
    <property type="entry name" value="N-alpha-Ac-DABA-like"/>
</dbReference>
<dbReference type="Pfam" id="PF24827">
    <property type="entry name" value="AstE_AspA_cat"/>
    <property type="match status" value="1"/>
</dbReference>
<evidence type="ECO:0000256" key="1">
    <source>
        <dbReference type="ARBA" id="ARBA00001947"/>
    </source>
</evidence>
<dbReference type="GO" id="GO:0016811">
    <property type="term" value="F:hydrolase activity, acting on carbon-nitrogen (but not peptide) bonds, in linear amides"/>
    <property type="evidence" value="ECO:0007669"/>
    <property type="project" value="InterPro"/>
</dbReference>
<accession>A0A3G4VJA4</accession>
<dbReference type="Proteomes" id="UP000279760">
    <property type="component" value="Chromosome 2"/>
</dbReference>
<evidence type="ECO:0000313" key="6">
    <source>
        <dbReference type="EMBL" id="AYV24269.1"/>
    </source>
</evidence>
<gene>
    <name evidence="6" type="ORF">ECB94_23705</name>
</gene>
<dbReference type="PANTHER" id="PTHR37326">
    <property type="entry name" value="BLL3975 PROTEIN"/>
    <property type="match status" value="1"/>
</dbReference>
<organism evidence="6 7">
    <name type="scientific">Vibrio mediterranei</name>
    <dbReference type="NCBI Taxonomy" id="689"/>
    <lineage>
        <taxon>Bacteria</taxon>
        <taxon>Pseudomonadati</taxon>
        <taxon>Pseudomonadota</taxon>
        <taxon>Gammaproteobacteria</taxon>
        <taxon>Vibrionales</taxon>
        <taxon>Vibrionaceae</taxon>
        <taxon>Vibrio</taxon>
    </lineage>
</organism>
<keyword evidence="4" id="KW-0862">Zinc</keyword>
<evidence type="ECO:0000256" key="4">
    <source>
        <dbReference type="ARBA" id="ARBA00022833"/>
    </source>
</evidence>
<evidence type="ECO:0000313" key="7">
    <source>
        <dbReference type="Proteomes" id="UP000279760"/>
    </source>
</evidence>
<sequence>MIESENFPTISSLDVETLSAGLHHFWFKASTNAMGIEIRLPVVVAKAEKPGPKVFITAGVHGDELNGVLTAHELIRCLPEVLSAGSVTIAPSINVSGILNHSRDFHSSDPDSSPANLNRFFPGNPNGDTANRYLDTIWTQLLKPNGELAIDLHTQTRGATYPLYVFADFRLEQALEMARLMEPDVILNDPGDHGVLETVWNNSGVPCITVEVGMGKVTQPELIERAVCGIKQILVNQGVIEGESPNVTPCDIEGKDIISVRANKGGFVLPQVTLLERVEKGQLLAVQYDSFGRMTDSYYAPNDGTVISYNVDSLREAGALVVRLIR</sequence>
<keyword evidence="3" id="KW-0378">Hydrolase</keyword>
<dbReference type="PIRSF" id="PIRSF039012">
    <property type="entry name" value="ASP"/>
    <property type="match status" value="1"/>
</dbReference>
<dbReference type="PANTHER" id="PTHR37326:SF1">
    <property type="entry name" value="BLL3975 PROTEIN"/>
    <property type="match status" value="1"/>
</dbReference>
<dbReference type="RefSeq" id="WP_124941870.1">
    <property type="nucleotide sequence ID" value="NZ_CP033578.1"/>
</dbReference>
<dbReference type="GO" id="GO:0016788">
    <property type="term" value="F:hydrolase activity, acting on ester bonds"/>
    <property type="evidence" value="ECO:0007669"/>
    <property type="project" value="InterPro"/>
</dbReference>
<evidence type="ECO:0000259" key="5">
    <source>
        <dbReference type="Pfam" id="PF24827"/>
    </source>
</evidence>